<dbReference type="InterPro" id="IPR036864">
    <property type="entry name" value="Zn2-C6_fun-type_DNA-bd_sf"/>
</dbReference>
<dbReference type="HOGENOM" id="CLU_229363_0_0_1"/>
<evidence type="ECO:0000256" key="2">
    <source>
        <dbReference type="ARBA" id="ARBA00004613"/>
    </source>
</evidence>
<dbReference type="EMBL" id="AZNH01000092">
    <property type="protein sequence ID" value="KID82333.1"/>
    <property type="molecule type" value="Genomic_DNA"/>
</dbReference>
<dbReference type="InterPro" id="IPR001579">
    <property type="entry name" value="Glyco_hydro_18_chit_AS"/>
</dbReference>
<dbReference type="InterPro" id="IPR017853">
    <property type="entry name" value="GH"/>
</dbReference>
<keyword evidence="10" id="KW-0843">Virulence</keyword>
<evidence type="ECO:0000256" key="14">
    <source>
        <dbReference type="ARBA" id="ARBA00023326"/>
    </source>
</evidence>
<feature type="domain" description="GH18" evidence="21">
    <location>
        <begin position="440"/>
        <end position="807"/>
    </location>
</feature>
<dbReference type="GO" id="GO:0005576">
    <property type="term" value="C:extracellular region"/>
    <property type="evidence" value="ECO:0007669"/>
    <property type="project" value="UniProtKB-SubCell"/>
</dbReference>
<evidence type="ECO:0000313" key="23">
    <source>
        <dbReference type="Proteomes" id="UP000031192"/>
    </source>
</evidence>
<protein>
    <recommendedName>
        <fullName evidence="4">chitinase</fullName>
        <ecNumber evidence="4">3.2.1.14</ecNumber>
    </recommendedName>
</protein>
<comment type="caution">
    <text evidence="22">The sequence shown here is derived from an EMBL/GenBank/DDBJ whole genome shotgun (WGS) entry which is preliminary data.</text>
</comment>
<evidence type="ECO:0000256" key="6">
    <source>
        <dbReference type="ARBA" id="ARBA00022669"/>
    </source>
</evidence>
<keyword evidence="11" id="KW-0539">Nucleus</keyword>
<dbReference type="SMART" id="SM00066">
    <property type="entry name" value="GAL4"/>
    <property type="match status" value="1"/>
</dbReference>
<dbReference type="PROSITE" id="PS51910">
    <property type="entry name" value="GH18_2"/>
    <property type="match status" value="1"/>
</dbReference>
<dbReference type="Gene3D" id="4.10.240.10">
    <property type="entry name" value="Zn(2)-C6 fungal-type DNA-binding domain"/>
    <property type="match status" value="1"/>
</dbReference>
<evidence type="ECO:0000256" key="10">
    <source>
        <dbReference type="ARBA" id="ARBA00023026"/>
    </source>
</evidence>
<feature type="chain" id="PRO_5002091819" description="chitinase" evidence="18">
    <location>
        <begin position="23"/>
        <end position="2388"/>
    </location>
</feature>
<dbReference type="GO" id="GO:0000272">
    <property type="term" value="P:polysaccharide catabolic process"/>
    <property type="evidence" value="ECO:0007669"/>
    <property type="project" value="UniProtKB-KW"/>
</dbReference>
<dbReference type="GO" id="GO:0000981">
    <property type="term" value="F:DNA-binding transcription factor activity, RNA polymerase II-specific"/>
    <property type="evidence" value="ECO:0007669"/>
    <property type="project" value="InterPro"/>
</dbReference>
<dbReference type="PANTHER" id="PTHR47700">
    <property type="entry name" value="V CHITINASE, PUTATIVE (AFU_ORTHOLOGUE AFUA_6G13720)-RELATED"/>
    <property type="match status" value="1"/>
</dbReference>
<dbReference type="InterPro" id="IPR001223">
    <property type="entry name" value="Glyco_hydro18_cat"/>
</dbReference>
<dbReference type="SUPFAM" id="SSF54556">
    <property type="entry name" value="Chitinase insertion domain"/>
    <property type="match status" value="1"/>
</dbReference>
<dbReference type="CDD" id="cd00035">
    <property type="entry name" value="ChtBD1"/>
    <property type="match status" value="1"/>
</dbReference>
<dbReference type="GO" id="GO:0006032">
    <property type="term" value="P:chitin catabolic process"/>
    <property type="evidence" value="ECO:0007669"/>
    <property type="project" value="UniProtKB-KW"/>
</dbReference>
<evidence type="ECO:0000256" key="12">
    <source>
        <dbReference type="ARBA" id="ARBA00023277"/>
    </source>
</evidence>
<evidence type="ECO:0000256" key="15">
    <source>
        <dbReference type="ARBA" id="ARBA00044955"/>
    </source>
</evidence>
<dbReference type="SUPFAM" id="SSF57016">
    <property type="entry name" value="Plant lectins/antimicrobial peptides"/>
    <property type="match status" value="1"/>
</dbReference>
<keyword evidence="5" id="KW-0964">Secreted</keyword>
<dbReference type="OrthoDB" id="3989227at2759"/>
<evidence type="ECO:0000256" key="11">
    <source>
        <dbReference type="ARBA" id="ARBA00023242"/>
    </source>
</evidence>
<comment type="similarity">
    <text evidence="3">Belongs to the glycosyl hydrolase 18 family. Chitinase class V subfamily.</text>
</comment>
<feature type="compositionally biased region" description="Polar residues" evidence="17">
    <location>
        <begin position="1597"/>
        <end position="1624"/>
    </location>
</feature>
<evidence type="ECO:0000256" key="13">
    <source>
        <dbReference type="ARBA" id="ARBA00023295"/>
    </source>
</evidence>
<dbReference type="PROSITE" id="PS00463">
    <property type="entry name" value="ZN2_CY6_FUNGAL_1"/>
    <property type="match status" value="1"/>
</dbReference>
<evidence type="ECO:0000256" key="1">
    <source>
        <dbReference type="ARBA" id="ARBA00000822"/>
    </source>
</evidence>
<evidence type="ECO:0000256" key="17">
    <source>
        <dbReference type="SAM" id="MobiDB-lite"/>
    </source>
</evidence>
<evidence type="ECO:0000256" key="9">
    <source>
        <dbReference type="ARBA" id="ARBA00023024"/>
    </source>
</evidence>
<keyword evidence="8 16" id="KW-0378">Hydrolase</keyword>
<evidence type="ECO:0000256" key="3">
    <source>
        <dbReference type="ARBA" id="ARBA00008682"/>
    </source>
</evidence>
<dbReference type="Proteomes" id="UP000031192">
    <property type="component" value="Unassembled WGS sequence"/>
</dbReference>
<dbReference type="Pfam" id="PF04082">
    <property type="entry name" value="Fungal_trans"/>
    <property type="match status" value="1"/>
</dbReference>
<dbReference type="GO" id="GO:0006351">
    <property type="term" value="P:DNA-templated transcription"/>
    <property type="evidence" value="ECO:0007669"/>
    <property type="project" value="InterPro"/>
</dbReference>
<evidence type="ECO:0000256" key="18">
    <source>
        <dbReference type="SAM" id="SignalP"/>
    </source>
</evidence>
<dbReference type="CDD" id="cd00118">
    <property type="entry name" value="LysM"/>
    <property type="match status" value="1"/>
</dbReference>
<dbReference type="SMART" id="SM00906">
    <property type="entry name" value="Fungal_trans"/>
    <property type="match status" value="1"/>
</dbReference>
<sequence>MRVPRDIAIAFTLVFIINAVHAALNLDGTPATEPVGDDDPSPLVISTHTTQTTTIVRFHAKPTLTRTVGLLTSRLNVCNVAKVSCYFSSTSGWQWEQTASSAMNTDVPNPKKDHDLFRSSLDTAPACFAKGKPSKRILSMASTMDIEETGDGRQAAELLRLMGNYFQEKDNCDESFIFGYHHKIAGIYIGFGLAPNHTTGEYCSSEMQAEETFGISIDITGDLATILRPTGSIPEIHIWQIAKGNLTGNNETLPMSSGLLGSLMLGDYVCFSPGQPYKEPTPEPPTPSRDGTCAVHLISDNDTCDKIAKLYGVTIRKLEIWNKGKTWAWTECKGMLAGYNMCVSGGSAPMPPSQQGTQCGPLVPGTKPPRDKSISIADLNPCPLKACCSNWGFCGVFPAHCDVHRPFGGGPGSRKKGYQNTCVSNCCKKIKVNSGPPAAFQRIGYYEAFVSKRDCLHLKAKHANTDGSYTHIHWGFADIDPVTWKPVIKDGKDQWEDFKKLPNVKRILSLGGWAYSTEPATYGIIRDAIINNRQVFASNLAQFVKDEGIDGVDIDWEYPGAPDIYVGGQPIGQKSDGVNYLKFLTVLKARIGSEKSVSIAAPASYWYLKSFPIDRIASIVDYIVYMTYDLHGQWDAGNPNAFDECPSGRCIRSHVNLTETNNMLVMITKAGVPNNKIFVGEASYGRSFRMAKEGCWGPTCGFTGSRTQSTATPGRCTKTRGYLAYSEIKEIISAGGNVRTFHDGDSNTDVLLYNGDYVGYMTPTTKDTRRTDWRKLNFAGTIDWAVDLQEFSEEDMTNTDRPKSGQGCISGHDMTLETAEMCEFACEYGFCPSSLCICDEKGKLKGLPAERRDVKGSAWDWLHLDMNRLCAFSCKYDNCPREVCSDGLTQQDEDEDEGLYEITPGSNSLYETRATAHKDCHVFEMGSLRQTSINQCKGQCGEKLREAEAEGRVSNYGCMGLFPLDKPIPWIEISGFPSRIAPGKCVCDDMLINTIAESVIEAMPMIAAAACFMLMSAVKLVVDVGAKFIPGVGRVIDAGLNMAMTAAQMASYIYPDGEDPAGAFNWWLSPCGGESNLVPDDIKKAFEILNAVTDGVSGFNPPKKIKKGSGKKGDDGNPTNQQKPRTLNNGGGGGNGGGNKGNKGNNQNNKTKPCKIRNGYSTRRLGRYKNTVQFQSCVQDKTMTENLVITSAHYHVNAKPTDVVKVCPMKFTQACYHYSSATRVSPQWATITCPPEAAKPNWRQDGDATATWSIQHGGTGWKDKAHREEPGCDRDEYPPAYFLNEQGDAWKWGGKSQGNGQLVRFLPAKQNQGAGKLWQGACFEGPVGAISDMDLINRVRNAPAKLQNVVKDASRTVTKAEVTVTQRPQWHMEFEHTVNPLPNDGLNDNPCWPSKIAPQDPGFALLTFDPYYTSLYGKDQAKTKHPYTYDAPYNPPANVRSAKVIDTVSADKYPKALLTGTSLPNSRDSMAAFLTAFDIPKPANSVHSDQAASLVDSSSVLPNSRSCVTCRRRRVRCDRLQPCSNCDRAQIQCVFPPPQRASRRTRQGNHDTTELNHRASEMELMKCRLQKLENIVTQLSGHVEVNRETCGPRPSSGYVSSKVTDPDPTNRTGVASWQESNSTEGEAAWNEDVGPERGRTDAGLIEIQNAMLPVDLADQFGRLVVHDNGSTGQYISSAFWSKLNDELKHLHTDMYFSNNVPDDCRDNASSSESQRQASCVAPDRHSIPFGFGSMDVDLQALHPSETEISILWKAYRANIDPILKILHVPSMEKLIRRARRSPSSLKPGSEALLFAVYHAAIASLEDEEVQSNFKSSKPHLLRKYRFALEQALVGADFLNILDITLVQAFTIFLTLVRRQDNTRFCWTAVSLVIRMAQGLGIHRDGTKFALAPFEVEMRRRLWWAICTLDLRSAEEAGTALIISNSSFDTMLPLNINDTDISPEKKEGPTPRDGPSDCSICLVRYEVCAVSRRLYFASTEPRPADTDTVGLNLEEREKMLIEVKNRVERKLLRYQASKEDSLGWMAAIIARLILAKICLAIYHPALFPGISPELSKDMRDRLYISAIQIMEYYHILSTDERCRQWRWIIQTYRQSHAVAYVLMETSQRPWTAMSERAWEAVNLLRHDGQAVNSTAEPDPTIAGDTAGIRMPLDRLFTRLESHRQAEILRIRSNPISAHESDVQDRMSAFSKWLDSAPGLESRLQQIDNRWRKLVQQEGSEPCYPSATNPTPWTELPAMATWQPEAAVSSAPWGDQLQFQDATHSLSLNPPEQWLYDLGTTSKLTFLDTNSNVAPSASTASDVPLEPLAGIASIPDTRVVSNPLISLHAKQISLASGENMSSDEFHHDTQPWLWPSFPPMPTQETATGIINGDASTNPNESNFDDWHRSL</sequence>
<dbReference type="EC" id="3.2.1.14" evidence="4"/>
<dbReference type="InterPro" id="IPR036861">
    <property type="entry name" value="Endochitinase-like_sf"/>
</dbReference>
<dbReference type="Pfam" id="PF00704">
    <property type="entry name" value="Glyco_hydro_18"/>
    <property type="match status" value="1"/>
</dbReference>
<reference evidence="22 23" key="1">
    <citation type="journal article" date="2014" name="Proc. Natl. Acad. Sci. U.S.A.">
        <title>Trajectory and genomic determinants of fungal-pathogen speciation and host adaptation.</title>
        <authorList>
            <person name="Hu X."/>
            <person name="Xiao G."/>
            <person name="Zheng P."/>
            <person name="Shang Y."/>
            <person name="Su Y."/>
            <person name="Zhang X."/>
            <person name="Liu X."/>
            <person name="Zhan S."/>
            <person name="St Leger R.J."/>
            <person name="Wang C."/>
        </authorList>
    </citation>
    <scope>NUCLEOTIDE SEQUENCE [LARGE SCALE GENOMIC DNA]</scope>
    <source>
        <strain evidence="22 23">ARSEF 977</strain>
    </source>
</reference>
<keyword evidence="12" id="KW-0119">Carbohydrate metabolism</keyword>
<evidence type="ECO:0000259" key="20">
    <source>
        <dbReference type="PROSITE" id="PS51782"/>
    </source>
</evidence>
<dbReference type="InterPro" id="IPR011583">
    <property type="entry name" value="Chitinase_II/V-like_cat"/>
</dbReference>
<dbReference type="InterPro" id="IPR001138">
    <property type="entry name" value="Zn2Cys6_DnaBD"/>
</dbReference>
<dbReference type="InterPro" id="IPR036779">
    <property type="entry name" value="LysM_dom_sf"/>
</dbReference>
<dbReference type="Gene3D" id="3.20.20.80">
    <property type="entry name" value="Glycosidases"/>
    <property type="match status" value="1"/>
</dbReference>
<dbReference type="InterPro" id="IPR001002">
    <property type="entry name" value="Chitin-bd_1"/>
</dbReference>
<dbReference type="GO" id="GO:0008061">
    <property type="term" value="F:chitin binding"/>
    <property type="evidence" value="ECO:0007669"/>
    <property type="project" value="UniProtKB-KW"/>
</dbReference>
<accession>A0A0B4GIJ4</accession>
<dbReference type="InterPro" id="IPR053214">
    <property type="entry name" value="LysM12-like"/>
</dbReference>
<dbReference type="InterPro" id="IPR018392">
    <property type="entry name" value="LysM"/>
</dbReference>
<feature type="compositionally biased region" description="Gly residues" evidence="17">
    <location>
        <begin position="1129"/>
        <end position="1141"/>
    </location>
</feature>
<evidence type="ECO:0000259" key="19">
    <source>
        <dbReference type="PROSITE" id="PS50048"/>
    </source>
</evidence>
<feature type="domain" description="LysM" evidence="20">
    <location>
        <begin position="294"/>
        <end position="343"/>
    </location>
</feature>
<feature type="region of interest" description="Disordered" evidence="17">
    <location>
        <begin position="1099"/>
        <end position="1157"/>
    </location>
</feature>
<keyword evidence="6" id="KW-0147">Chitin-binding</keyword>
<dbReference type="Pfam" id="PF00172">
    <property type="entry name" value="Zn_clus"/>
    <property type="match status" value="1"/>
</dbReference>
<dbReference type="SMART" id="SM00636">
    <property type="entry name" value="Glyco_18"/>
    <property type="match status" value="1"/>
</dbReference>
<comment type="subcellular location">
    <subcellularLocation>
        <location evidence="2">Secreted</location>
    </subcellularLocation>
</comment>
<keyword evidence="13 16" id="KW-0326">Glycosidase</keyword>
<evidence type="ECO:0000256" key="4">
    <source>
        <dbReference type="ARBA" id="ARBA00012729"/>
    </source>
</evidence>
<evidence type="ECO:0000256" key="7">
    <source>
        <dbReference type="ARBA" id="ARBA00022723"/>
    </source>
</evidence>
<dbReference type="PROSITE" id="PS51782">
    <property type="entry name" value="LYSM"/>
    <property type="match status" value="1"/>
</dbReference>
<proteinExistence type="inferred from homology"/>
<evidence type="ECO:0000256" key="16">
    <source>
        <dbReference type="RuleBase" id="RU000489"/>
    </source>
</evidence>
<name>A0A0B4GIJ4_METGA</name>
<evidence type="ECO:0000259" key="21">
    <source>
        <dbReference type="PROSITE" id="PS51910"/>
    </source>
</evidence>
<keyword evidence="14" id="KW-0624">Polysaccharide degradation</keyword>
<dbReference type="PROSITE" id="PS50048">
    <property type="entry name" value="ZN2_CY6_FUNGAL_2"/>
    <property type="match status" value="1"/>
</dbReference>
<dbReference type="InterPro" id="IPR029070">
    <property type="entry name" value="Chitinase_insertion_sf"/>
</dbReference>
<feature type="compositionally biased region" description="Polar residues" evidence="17">
    <location>
        <begin position="1117"/>
        <end position="1127"/>
    </location>
</feature>
<keyword evidence="23" id="KW-1185">Reference proteome</keyword>
<dbReference type="Gene3D" id="3.10.50.10">
    <property type="match status" value="1"/>
</dbReference>
<dbReference type="SMART" id="SM00270">
    <property type="entry name" value="ChtBD1"/>
    <property type="match status" value="1"/>
</dbReference>
<feature type="domain" description="Zn(2)-C6 fungal-type" evidence="19">
    <location>
        <begin position="1506"/>
        <end position="1535"/>
    </location>
</feature>
<dbReference type="InterPro" id="IPR007219">
    <property type="entry name" value="XnlR_reg_dom"/>
</dbReference>
<dbReference type="PANTHER" id="PTHR47700:SF2">
    <property type="entry name" value="CHITINASE"/>
    <property type="match status" value="1"/>
</dbReference>
<gene>
    <name evidence="22" type="ORF">MGU_10363</name>
</gene>
<dbReference type="PROSITE" id="PS01095">
    <property type="entry name" value="GH18_1"/>
    <property type="match status" value="1"/>
</dbReference>
<feature type="region of interest" description="Disordered" evidence="17">
    <location>
        <begin position="1586"/>
        <end position="1636"/>
    </location>
</feature>
<dbReference type="CDD" id="cd12148">
    <property type="entry name" value="fungal_TF_MHR"/>
    <property type="match status" value="1"/>
</dbReference>
<comment type="catalytic activity">
    <reaction evidence="1">
        <text>Random endo-hydrolysis of N-acetyl-beta-D-glucosaminide (1-&gt;4)-beta-linkages in chitin and chitodextrins.</text>
        <dbReference type="EC" id="3.2.1.14"/>
    </reaction>
</comment>
<dbReference type="SUPFAM" id="SSF57701">
    <property type="entry name" value="Zn2/Cys6 DNA-binding domain"/>
    <property type="match status" value="1"/>
</dbReference>
<keyword evidence="9" id="KW-0146">Chitin degradation</keyword>
<dbReference type="Pfam" id="PF00187">
    <property type="entry name" value="Chitin_bind_1"/>
    <property type="match status" value="1"/>
</dbReference>
<keyword evidence="7" id="KW-0479">Metal-binding</keyword>
<organism evidence="22 23">
    <name type="scientific">Metarhizium guizhouense (strain ARSEF 977)</name>
    <dbReference type="NCBI Taxonomy" id="1276136"/>
    <lineage>
        <taxon>Eukaryota</taxon>
        <taxon>Fungi</taxon>
        <taxon>Dikarya</taxon>
        <taxon>Ascomycota</taxon>
        <taxon>Pezizomycotina</taxon>
        <taxon>Sordariomycetes</taxon>
        <taxon>Hypocreomycetidae</taxon>
        <taxon>Hypocreales</taxon>
        <taxon>Clavicipitaceae</taxon>
        <taxon>Metarhizium</taxon>
    </lineage>
</organism>
<dbReference type="Gene3D" id="3.10.350.10">
    <property type="entry name" value="LysM domain"/>
    <property type="match status" value="1"/>
</dbReference>
<evidence type="ECO:0000256" key="5">
    <source>
        <dbReference type="ARBA" id="ARBA00022525"/>
    </source>
</evidence>
<evidence type="ECO:0000313" key="22">
    <source>
        <dbReference type="EMBL" id="KID82333.1"/>
    </source>
</evidence>
<dbReference type="GO" id="GO:0008270">
    <property type="term" value="F:zinc ion binding"/>
    <property type="evidence" value="ECO:0007669"/>
    <property type="project" value="InterPro"/>
</dbReference>
<dbReference type="CDD" id="cd02878">
    <property type="entry name" value="GH18_zymocin_alpha"/>
    <property type="match status" value="1"/>
</dbReference>
<dbReference type="SUPFAM" id="SSF51445">
    <property type="entry name" value="(Trans)glycosidases"/>
    <property type="match status" value="1"/>
</dbReference>
<feature type="signal peptide" evidence="18">
    <location>
        <begin position="1"/>
        <end position="22"/>
    </location>
</feature>
<dbReference type="Gene3D" id="3.30.60.10">
    <property type="entry name" value="Endochitinase-like"/>
    <property type="match status" value="1"/>
</dbReference>
<evidence type="ECO:0000256" key="8">
    <source>
        <dbReference type="ARBA" id="ARBA00022801"/>
    </source>
</evidence>
<dbReference type="GO" id="GO:0003677">
    <property type="term" value="F:DNA binding"/>
    <property type="evidence" value="ECO:0007669"/>
    <property type="project" value="InterPro"/>
</dbReference>
<keyword evidence="18" id="KW-0732">Signal</keyword>
<comment type="similarity">
    <text evidence="15">Belongs to the secreted LysM effector family.</text>
</comment>
<dbReference type="GO" id="GO:0008843">
    <property type="term" value="F:endochitinase activity"/>
    <property type="evidence" value="ECO:0007669"/>
    <property type="project" value="UniProtKB-EC"/>
</dbReference>